<dbReference type="STRING" id="1628148.BI198_07815"/>
<evidence type="ECO:0000313" key="11">
    <source>
        <dbReference type="Proteomes" id="UP000242258"/>
    </source>
</evidence>
<dbReference type="Gene3D" id="3.40.50.200">
    <property type="entry name" value="Peptidase S8/S53 domain"/>
    <property type="match status" value="1"/>
</dbReference>
<dbReference type="Proteomes" id="UP000242258">
    <property type="component" value="Unassembled WGS sequence"/>
</dbReference>
<name>A0A1E7Q5U7_9GAMM</name>
<keyword evidence="5 6" id="KW-0720">Serine protease</keyword>
<dbReference type="InterPro" id="IPR036852">
    <property type="entry name" value="Peptidase_S8/S53_dom_sf"/>
</dbReference>
<dbReference type="RefSeq" id="WP_070049050.1">
    <property type="nucleotide sequence ID" value="NZ_CBCSDO010000005.1"/>
</dbReference>
<dbReference type="Gene3D" id="3.30.70.80">
    <property type="entry name" value="Peptidase S8 propeptide/proteinase inhibitor I9"/>
    <property type="match status" value="1"/>
</dbReference>
<feature type="active site" description="Charge relay system" evidence="6">
    <location>
        <position position="205"/>
    </location>
</feature>
<evidence type="ECO:0000256" key="5">
    <source>
        <dbReference type="ARBA" id="ARBA00022825"/>
    </source>
</evidence>
<evidence type="ECO:0000256" key="4">
    <source>
        <dbReference type="ARBA" id="ARBA00022801"/>
    </source>
</evidence>
<dbReference type="GO" id="GO:0005615">
    <property type="term" value="C:extracellular space"/>
    <property type="evidence" value="ECO:0007669"/>
    <property type="project" value="TreeGrafter"/>
</dbReference>
<organism evidence="10 11">
    <name type="scientific">Rheinheimera salexigens</name>
    <dbReference type="NCBI Taxonomy" id="1628148"/>
    <lineage>
        <taxon>Bacteria</taxon>
        <taxon>Pseudomonadati</taxon>
        <taxon>Pseudomonadota</taxon>
        <taxon>Gammaproteobacteria</taxon>
        <taxon>Chromatiales</taxon>
        <taxon>Chromatiaceae</taxon>
        <taxon>Rheinheimera</taxon>
    </lineage>
</organism>
<dbReference type="InterPro" id="IPR000209">
    <property type="entry name" value="Peptidase_S8/S53_dom"/>
</dbReference>
<feature type="domain" description="Peptidase S8/S53" evidence="8">
    <location>
        <begin position="166"/>
        <end position="409"/>
    </location>
</feature>
<evidence type="ECO:0000259" key="8">
    <source>
        <dbReference type="Pfam" id="PF00082"/>
    </source>
</evidence>
<evidence type="ECO:0000259" key="9">
    <source>
        <dbReference type="Pfam" id="PF04151"/>
    </source>
</evidence>
<keyword evidence="7" id="KW-0732">Signal</keyword>
<dbReference type="GO" id="GO:0046872">
    <property type="term" value="F:metal ion binding"/>
    <property type="evidence" value="ECO:0007669"/>
    <property type="project" value="UniProtKB-KW"/>
</dbReference>
<dbReference type="GO" id="GO:0004252">
    <property type="term" value="F:serine-type endopeptidase activity"/>
    <property type="evidence" value="ECO:0007669"/>
    <property type="project" value="UniProtKB-UniRule"/>
</dbReference>
<dbReference type="GO" id="GO:0006508">
    <property type="term" value="P:proteolysis"/>
    <property type="evidence" value="ECO:0007669"/>
    <property type="project" value="UniProtKB-KW"/>
</dbReference>
<dbReference type="AlphaFoldDB" id="A0A1E7Q5U7"/>
<dbReference type="CDD" id="cd07477">
    <property type="entry name" value="Peptidases_S8_Subtilisin_subset"/>
    <property type="match status" value="1"/>
</dbReference>
<dbReference type="PANTHER" id="PTHR43806">
    <property type="entry name" value="PEPTIDASE S8"/>
    <property type="match status" value="1"/>
</dbReference>
<dbReference type="InterPro" id="IPR015500">
    <property type="entry name" value="Peptidase_S8_subtilisin-rel"/>
</dbReference>
<dbReference type="Gene3D" id="2.60.120.380">
    <property type="match status" value="1"/>
</dbReference>
<evidence type="ECO:0000256" key="7">
    <source>
        <dbReference type="SAM" id="SignalP"/>
    </source>
</evidence>
<comment type="similarity">
    <text evidence="1 6">Belongs to the peptidase S8 family.</text>
</comment>
<proteinExistence type="inferred from homology"/>
<evidence type="ECO:0000256" key="1">
    <source>
        <dbReference type="ARBA" id="ARBA00011073"/>
    </source>
</evidence>
<feature type="signal peptide" evidence="7">
    <location>
        <begin position="1"/>
        <end position="25"/>
    </location>
</feature>
<dbReference type="PROSITE" id="PS00137">
    <property type="entry name" value="SUBTILASE_HIS"/>
    <property type="match status" value="1"/>
</dbReference>
<dbReference type="InterPro" id="IPR023828">
    <property type="entry name" value="Peptidase_S8_Ser-AS"/>
</dbReference>
<dbReference type="InterPro" id="IPR037045">
    <property type="entry name" value="S8pro/Inhibitor_I9_sf"/>
</dbReference>
<keyword evidence="2 6" id="KW-0645">Protease</keyword>
<protein>
    <submittedName>
        <fullName evidence="10">Peptidase S8</fullName>
    </submittedName>
</protein>
<keyword evidence="11" id="KW-1185">Reference proteome</keyword>
<gene>
    <name evidence="10" type="ORF">BI198_07815</name>
</gene>
<keyword evidence="3" id="KW-0479">Metal-binding</keyword>
<dbReference type="InterPro" id="IPR050131">
    <property type="entry name" value="Peptidase_S8_subtilisin-like"/>
</dbReference>
<evidence type="ECO:0000256" key="6">
    <source>
        <dbReference type="PROSITE-ProRule" id="PRU01240"/>
    </source>
</evidence>
<keyword evidence="4 6" id="KW-0378">Hydrolase</keyword>
<evidence type="ECO:0000313" key="10">
    <source>
        <dbReference type="EMBL" id="OEY69480.1"/>
    </source>
</evidence>
<dbReference type="PROSITE" id="PS51892">
    <property type="entry name" value="SUBTILASE"/>
    <property type="match status" value="1"/>
</dbReference>
<accession>A0A1E7Q5U7</accession>
<feature type="chain" id="PRO_5009200411" evidence="7">
    <location>
        <begin position="26"/>
        <end position="534"/>
    </location>
</feature>
<dbReference type="InterPro" id="IPR022398">
    <property type="entry name" value="Peptidase_S8_His-AS"/>
</dbReference>
<feature type="domain" description="Peptidase C-terminal archaeal/bacterial" evidence="9">
    <location>
        <begin position="460"/>
        <end position="520"/>
    </location>
</feature>
<evidence type="ECO:0000256" key="3">
    <source>
        <dbReference type="ARBA" id="ARBA00022723"/>
    </source>
</evidence>
<dbReference type="OrthoDB" id="9790784at2"/>
<feature type="active site" description="Charge relay system" evidence="6">
    <location>
        <position position="361"/>
    </location>
</feature>
<dbReference type="PROSITE" id="PS00138">
    <property type="entry name" value="SUBTILASE_SER"/>
    <property type="match status" value="1"/>
</dbReference>
<comment type="caution">
    <text evidence="10">The sequence shown here is derived from an EMBL/GenBank/DDBJ whole genome shotgun (WGS) entry which is preliminary data.</text>
</comment>
<evidence type="ECO:0000256" key="2">
    <source>
        <dbReference type="ARBA" id="ARBA00022670"/>
    </source>
</evidence>
<dbReference type="EMBL" id="MKEK01000001">
    <property type="protein sequence ID" value="OEY69480.1"/>
    <property type="molecule type" value="Genomic_DNA"/>
</dbReference>
<feature type="active site" description="Charge relay system" evidence="6">
    <location>
        <position position="172"/>
    </location>
</feature>
<dbReference type="SUPFAM" id="SSF52743">
    <property type="entry name" value="Subtilisin-like"/>
    <property type="match status" value="1"/>
</dbReference>
<reference evidence="11" key="1">
    <citation type="submission" date="2016-09" db="EMBL/GenBank/DDBJ databases">
        <authorList>
            <person name="Wan X."/>
            <person name="Hou S."/>
        </authorList>
    </citation>
    <scope>NUCLEOTIDE SEQUENCE [LARGE SCALE GENOMIC DNA]</scope>
    <source>
        <strain evidence="11">KH87</strain>
    </source>
</reference>
<sequence>MKTSTTLIAAATSLCAMSLTATAVADSLYQSNLQPNPVISPAFNLIEIDTQQRYIVKFKSAAQTMFNNNEQDANVVSAAVFNQRAQQVLAQHSIKALKQLPMVQASVVELTPQQHKLLLADSNVEYIELDHKRYLMALPAPMAQSTPYGITMVQANLVSDSSAGNTPVCIIDTGYQSNHEDLQSSGVTGYAFSGHGNWYSDGNGHGTHVAGTMLALNNNTGVVGVIGSGQADVHIVKIFNDAGNWSYASDLVAGIQSCKDAGAKVVNMSLGGGSSNQTEKTAMNNFYNSGMLLVAAAGNSGNTSFSYPASYDAVVSVAAVDSSANLASFSQRNSQVEIAGPGVSVNSTWNNGGYNSISGTSMASPHVAAVAALVWSNHTQCSAAQIRNALNSTAQDRGASGRDSSYGWGIVKAKAAHDYITNNGCDGDGGGTTPPPSNGATFPNLSAGTGQWLRGNYAIPSGVSSITFKITGGSGDADLYVRYGSAPTTNAYTCRPYKYGNEEVCTIANPQAGTWHVGIRAYQSFSGLTYSYQY</sequence>
<dbReference type="Pfam" id="PF04151">
    <property type="entry name" value="PPC"/>
    <property type="match status" value="1"/>
</dbReference>
<dbReference type="InterPro" id="IPR007280">
    <property type="entry name" value="Peptidase_C_arc/bac"/>
</dbReference>
<dbReference type="InterPro" id="IPR034202">
    <property type="entry name" value="Subtilisin_Carlsberg-like"/>
</dbReference>
<dbReference type="PRINTS" id="PR00723">
    <property type="entry name" value="SUBTILISIN"/>
</dbReference>
<dbReference type="PANTHER" id="PTHR43806:SF11">
    <property type="entry name" value="CEREVISIN-RELATED"/>
    <property type="match status" value="1"/>
</dbReference>
<dbReference type="Pfam" id="PF00082">
    <property type="entry name" value="Peptidase_S8"/>
    <property type="match status" value="1"/>
</dbReference>